<reference evidence="4" key="1">
    <citation type="journal article" date="2015" name="Nature">
        <title>Complex archaea that bridge the gap between prokaryotes and eukaryotes.</title>
        <authorList>
            <person name="Spang A."/>
            <person name="Saw J.H."/>
            <person name="Jorgensen S.L."/>
            <person name="Zaremba-Niedzwiedzka K."/>
            <person name="Martijn J."/>
            <person name="Lind A.E."/>
            <person name="van Eijk R."/>
            <person name="Schleper C."/>
            <person name="Guy L."/>
            <person name="Ettema T.J."/>
        </authorList>
    </citation>
    <scope>NUCLEOTIDE SEQUENCE</scope>
</reference>
<dbReference type="PANTHER" id="PTHR35604:SF2">
    <property type="entry name" value="TRANSPOSASE INSH FOR INSERTION SEQUENCE ELEMENT IS5A-RELATED"/>
    <property type="match status" value="1"/>
</dbReference>
<dbReference type="InterPro" id="IPR002559">
    <property type="entry name" value="Transposase_11"/>
</dbReference>
<dbReference type="Pfam" id="PF05598">
    <property type="entry name" value="DUF772"/>
    <property type="match status" value="1"/>
</dbReference>
<evidence type="ECO:0000313" key="4">
    <source>
        <dbReference type="EMBL" id="KKL80248.1"/>
    </source>
</evidence>
<evidence type="ECO:0000259" key="2">
    <source>
        <dbReference type="Pfam" id="PF01609"/>
    </source>
</evidence>
<accession>A0A0F9F1M3</accession>
<evidence type="ECO:0000259" key="3">
    <source>
        <dbReference type="Pfam" id="PF05598"/>
    </source>
</evidence>
<proteinExistence type="predicted"/>
<sequence length="463" mass="52690">MAMGTRKQQERQEGLWIATADLPRAAGHPFYQRLNELLEEAGFDAFVEERCRKFYAPQMGRPSLAPGMYFRLLLMGYFEGLDSERGMAWRAADSLGLRRFLRIGLEEMTPDHSTISRTRRLIDVETHREVFTWVLGVIAEKGLLQGKTLGIDATTLEANAALRSIVRRDSGESYQEFLTRLAQESGVETPTREDLARLDRKRKKKGSNREWVNPHDPEARITKMKDGRTHLAHQAEHAVDLETGAVVAVTVQGADQGDTTTVKETFIEAAEQMEAVGKESTADEQMNAQGLEEVVTDKGYHSGAMLEDLGEIGVRSYISEPQRGRRNWQGKKGQQAAVYANRRRIRSERGKQLLRRRGEFLERTFAHVYDTGGMRRTHLRGHRNILKRLLIHVAAFNLSLILRRETGAGTPRGLQGCRNRVLFCFWVVWMVLESLWERYGPRKATFLGRFSVQPPLAQELNTV</sequence>
<dbReference type="InterPro" id="IPR008490">
    <property type="entry name" value="Transposase_InsH_N"/>
</dbReference>
<dbReference type="PANTHER" id="PTHR35604">
    <property type="entry name" value="TRANSPOSASE INSH FOR INSERTION SEQUENCE ELEMENT IS5A-RELATED"/>
    <property type="match status" value="1"/>
</dbReference>
<feature type="domain" description="Transposase InsH N-terminal" evidence="3">
    <location>
        <begin position="28"/>
        <end position="120"/>
    </location>
</feature>
<dbReference type="Pfam" id="PF01609">
    <property type="entry name" value="DDE_Tnp_1"/>
    <property type="match status" value="1"/>
</dbReference>
<protein>
    <recommendedName>
        <fullName evidence="5">Transposase InsH N-terminal domain-containing protein</fullName>
    </recommendedName>
</protein>
<feature type="region of interest" description="Disordered" evidence="1">
    <location>
        <begin position="199"/>
        <end position="218"/>
    </location>
</feature>
<evidence type="ECO:0008006" key="5">
    <source>
        <dbReference type="Google" id="ProtNLM"/>
    </source>
</evidence>
<dbReference type="AlphaFoldDB" id="A0A0F9F1M3"/>
<feature type="domain" description="Transposase IS4-like" evidence="2">
    <location>
        <begin position="219"/>
        <end position="398"/>
    </location>
</feature>
<dbReference type="EMBL" id="LAZR01022912">
    <property type="protein sequence ID" value="KKL80248.1"/>
    <property type="molecule type" value="Genomic_DNA"/>
</dbReference>
<gene>
    <name evidence="4" type="ORF">LCGC14_2006670</name>
</gene>
<organism evidence="4">
    <name type="scientific">marine sediment metagenome</name>
    <dbReference type="NCBI Taxonomy" id="412755"/>
    <lineage>
        <taxon>unclassified sequences</taxon>
        <taxon>metagenomes</taxon>
        <taxon>ecological metagenomes</taxon>
    </lineage>
</organism>
<name>A0A0F9F1M3_9ZZZZ</name>
<evidence type="ECO:0000256" key="1">
    <source>
        <dbReference type="SAM" id="MobiDB-lite"/>
    </source>
</evidence>
<comment type="caution">
    <text evidence="4">The sequence shown here is derived from an EMBL/GenBank/DDBJ whole genome shotgun (WGS) entry which is preliminary data.</text>
</comment>